<evidence type="ECO:0000259" key="3">
    <source>
        <dbReference type="Pfam" id="PF24769"/>
    </source>
</evidence>
<protein>
    <submittedName>
        <fullName evidence="4">Uncharacterized protein</fullName>
    </submittedName>
</protein>
<sequence length="307" mass="35334">MEIGGSSQPKKAKGGYFMWTSQESQLLKRLLVDGIKQGWRDSNGSISKSTIETRILPVLNQKLGCCKTYKNYVNRMKSLKKEYQSYAELLRCSSGFGWDPITKQFTASDEVWEEYFKGHPNHEYMRNNTFEDYEDLQIIFENVIARGSTVFGLGGNTNAATFEVENDVQEREDVDHMENVCEVNIPAYETSKEKLHSRKRAKPSGNGDPSKSTNLGDHSEQVLTEMIGVSTNLINLIQQKEERYQREVELRETEKKKNNVWDAIKEIPGLEEHIRYDAVTKIHTLKMKDVFVSMSVEECLGWILRNI</sequence>
<dbReference type="OMA" id="LLMENIW"/>
<feature type="domain" description="Myb/SANT-like" evidence="2">
    <location>
        <begin position="18"/>
        <end position="115"/>
    </location>
</feature>
<reference evidence="4 5" key="1">
    <citation type="journal article" date="2013" name="Front. Plant Sci.">
        <title>The Reference Genome of the Halophytic Plant Eutrema salsugineum.</title>
        <authorList>
            <person name="Yang R."/>
            <person name="Jarvis D.E."/>
            <person name="Chen H."/>
            <person name="Beilstein M.A."/>
            <person name="Grimwood J."/>
            <person name="Jenkins J."/>
            <person name="Shu S."/>
            <person name="Prochnik S."/>
            <person name="Xin M."/>
            <person name="Ma C."/>
            <person name="Schmutz J."/>
            <person name="Wing R.A."/>
            <person name="Mitchell-Olds T."/>
            <person name="Schumaker K.S."/>
            <person name="Wang X."/>
        </authorList>
    </citation>
    <scope>NUCLEOTIDE SEQUENCE [LARGE SCALE GENOMIC DNA]</scope>
</reference>
<dbReference type="InterPro" id="IPR055314">
    <property type="entry name" value="At2g29880-like"/>
</dbReference>
<organism evidence="4 5">
    <name type="scientific">Eutrema salsugineum</name>
    <name type="common">Saltwater cress</name>
    <name type="synonym">Sisymbrium salsugineum</name>
    <dbReference type="NCBI Taxonomy" id="72664"/>
    <lineage>
        <taxon>Eukaryota</taxon>
        <taxon>Viridiplantae</taxon>
        <taxon>Streptophyta</taxon>
        <taxon>Embryophyta</taxon>
        <taxon>Tracheophyta</taxon>
        <taxon>Spermatophyta</taxon>
        <taxon>Magnoliopsida</taxon>
        <taxon>eudicotyledons</taxon>
        <taxon>Gunneridae</taxon>
        <taxon>Pentapetalae</taxon>
        <taxon>rosids</taxon>
        <taxon>malvids</taxon>
        <taxon>Brassicales</taxon>
        <taxon>Brassicaceae</taxon>
        <taxon>Eutremeae</taxon>
        <taxon>Eutrema</taxon>
    </lineage>
</organism>
<dbReference type="OrthoDB" id="1079886at2759"/>
<evidence type="ECO:0000256" key="1">
    <source>
        <dbReference type="SAM" id="MobiDB-lite"/>
    </source>
</evidence>
<dbReference type="PANTHER" id="PTHR47864:SF12">
    <property type="entry name" value="MYB_SANT-LIKE DOMAIN-CONTAINING PROTEIN"/>
    <property type="match status" value="1"/>
</dbReference>
<gene>
    <name evidence="4" type="ORF">EUTSA_v10022272mg</name>
</gene>
<dbReference type="Pfam" id="PF24769">
    <property type="entry name" value="At2g29880_C"/>
    <property type="match status" value="1"/>
</dbReference>
<dbReference type="EMBL" id="KI517408">
    <property type="protein sequence ID" value="ESQ48967.1"/>
    <property type="molecule type" value="Genomic_DNA"/>
</dbReference>
<dbReference type="PANTHER" id="PTHR47864">
    <property type="entry name" value="TRANSMEMBRANE PROTEIN"/>
    <property type="match status" value="1"/>
</dbReference>
<evidence type="ECO:0000313" key="5">
    <source>
        <dbReference type="Proteomes" id="UP000030689"/>
    </source>
</evidence>
<feature type="region of interest" description="Disordered" evidence="1">
    <location>
        <begin position="191"/>
        <end position="216"/>
    </location>
</feature>
<dbReference type="InterPro" id="IPR024752">
    <property type="entry name" value="Myb/SANT-like_dom"/>
</dbReference>
<dbReference type="KEGG" id="eus:EUTSA_v10022272mg"/>
<dbReference type="InterPro" id="IPR056253">
    <property type="entry name" value="At2g29880-like_C"/>
</dbReference>
<dbReference type="Gramene" id="ESQ48967">
    <property type="protein sequence ID" value="ESQ48967"/>
    <property type="gene ID" value="EUTSA_v10022272mg"/>
</dbReference>
<dbReference type="Pfam" id="PF12776">
    <property type="entry name" value="Myb_DNA-bind_3"/>
    <property type="match status" value="1"/>
</dbReference>
<feature type="domain" description="At2g29880-like C-terminal" evidence="3">
    <location>
        <begin position="260"/>
        <end position="306"/>
    </location>
</feature>
<evidence type="ECO:0000259" key="2">
    <source>
        <dbReference type="Pfam" id="PF12776"/>
    </source>
</evidence>
<evidence type="ECO:0000313" key="4">
    <source>
        <dbReference type="EMBL" id="ESQ48967.1"/>
    </source>
</evidence>
<dbReference type="AlphaFoldDB" id="V4M2A7"/>
<name>V4M2A7_EUTSA</name>
<accession>V4M2A7</accession>
<dbReference type="eggNOG" id="ENOG502S0Q6">
    <property type="taxonomic scope" value="Eukaryota"/>
</dbReference>
<proteinExistence type="predicted"/>
<feature type="compositionally biased region" description="Polar residues" evidence="1">
    <location>
        <begin position="207"/>
        <end position="216"/>
    </location>
</feature>
<keyword evidence="5" id="KW-1185">Reference proteome</keyword>
<dbReference type="Proteomes" id="UP000030689">
    <property type="component" value="Unassembled WGS sequence"/>
</dbReference>